<dbReference type="InterPro" id="IPR036056">
    <property type="entry name" value="Fibrinogen-like_C"/>
</dbReference>
<evidence type="ECO:0000259" key="9">
    <source>
        <dbReference type="PROSITE" id="PS51406"/>
    </source>
</evidence>
<evidence type="ECO:0000256" key="4">
    <source>
        <dbReference type="ARBA" id="ARBA00023054"/>
    </source>
</evidence>
<sequence>MPASPQRSTSCLRPALLLHHRNTSEKTVVPRVRPPPPPPPPPPLPLPQRHAEEHVSEAAGPGDDDHGAAPSPGPGPGGGPEPAGPRKKTPGRAAALKASAKGQCCEDVRALKVQVANLSSLLEELARAQDAAARQMRDLDGRNRVQEARVTEAESKYSEINNRVDIIQLQASQSLTQTSSDAIYDCASLYSRSYKISGEYKLPADGFLGTPELEVFCDMESGGGGWTVIQRRKVGLTSFDRDWKQYKKGFGAVRGDFWLGNDNIFRLTRQPTVLHVELEDWEGEVRHAEYKYFTLSNELNSYKLFIAGYSGNAGQDSLRYHNNTNFSTKNKDNDKCVDDCAQLRKGGYWYNCCTDSNLNGVFYRYGEHTRNTDGITWYGWHGPNYSLKRVEMKIRPQNFQP</sequence>
<accession>A0A9D3LX85</accession>
<keyword evidence="3" id="KW-0732">Signal</keyword>
<evidence type="ECO:0000256" key="2">
    <source>
        <dbReference type="ARBA" id="ARBA00022525"/>
    </source>
</evidence>
<dbReference type="GO" id="GO:0005576">
    <property type="term" value="C:extracellular region"/>
    <property type="evidence" value="ECO:0007669"/>
    <property type="project" value="UniProtKB-SubCell"/>
</dbReference>
<organism evidence="10 11">
    <name type="scientific">Anguilla anguilla</name>
    <name type="common">European freshwater eel</name>
    <name type="synonym">Muraena anguilla</name>
    <dbReference type="NCBI Taxonomy" id="7936"/>
    <lineage>
        <taxon>Eukaryota</taxon>
        <taxon>Metazoa</taxon>
        <taxon>Chordata</taxon>
        <taxon>Craniata</taxon>
        <taxon>Vertebrata</taxon>
        <taxon>Euteleostomi</taxon>
        <taxon>Actinopterygii</taxon>
        <taxon>Neopterygii</taxon>
        <taxon>Teleostei</taxon>
        <taxon>Anguilliformes</taxon>
        <taxon>Anguillidae</taxon>
        <taxon>Anguilla</taxon>
    </lineage>
</organism>
<dbReference type="PROSITE" id="PS51406">
    <property type="entry name" value="FIBRINOGEN_C_2"/>
    <property type="match status" value="1"/>
</dbReference>
<dbReference type="PANTHER" id="PTHR47221">
    <property type="entry name" value="FIBRINOGEN ALPHA CHAIN"/>
    <property type="match status" value="1"/>
</dbReference>
<reference evidence="10" key="1">
    <citation type="submission" date="2021-01" db="EMBL/GenBank/DDBJ databases">
        <title>A chromosome-scale assembly of European eel, Anguilla anguilla.</title>
        <authorList>
            <person name="Henkel C."/>
            <person name="Jong-Raadsen S.A."/>
            <person name="Dufour S."/>
            <person name="Weltzien F.-A."/>
            <person name="Palstra A.P."/>
            <person name="Pelster B."/>
            <person name="Spaink H.P."/>
            <person name="Van Den Thillart G.E."/>
            <person name="Jansen H."/>
            <person name="Zahm M."/>
            <person name="Klopp C."/>
            <person name="Cedric C."/>
            <person name="Louis A."/>
            <person name="Berthelot C."/>
            <person name="Parey E."/>
            <person name="Roest Crollius H."/>
            <person name="Montfort J."/>
            <person name="Robinson-Rechavi M."/>
            <person name="Bucao C."/>
            <person name="Bouchez O."/>
            <person name="Gislard M."/>
            <person name="Lluch J."/>
            <person name="Milhes M."/>
            <person name="Lampietro C."/>
            <person name="Lopez Roques C."/>
            <person name="Donnadieu C."/>
            <person name="Braasch I."/>
            <person name="Desvignes T."/>
            <person name="Postlethwait J."/>
            <person name="Bobe J."/>
            <person name="Guiguen Y."/>
            <person name="Dirks R."/>
        </authorList>
    </citation>
    <scope>NUCLEOTIDE SEQUENCE</scope>
    <source>
        <strain evidence="10">Tag_6206</strain>
        <tissue evidence="10">Liver</tissue>
    </source>
</reference>
<dbReference type="Pfam" id="PF00147">
    <property type="entry name" value="Fibrinogen_C"/>
    <property type="match status" value="1"/>
</dbReference>
<dbReference type="Proteomes" id="UP001044222">
    <property type="component" value="Chromosome 12"/>
</dbReference>
<keyword evidence="4 7" id="KW-0175">Coiled coil</keyword>
<keyword evidence="5" id="KW-1015">Disulfide bond</keyword>
<gene>
    <name evidence="10" type="ORF">ANANG_G00226950</name>
</gene>
<dbReference type="InterPro" id="IPR037579">
    <property type="entry name" value="FIB_ANG-like"/>
</dbReference>
<comment type="subcellular location">
    <subcellularLocation>
        <location evidence="1">Secreted</location>
    </subcellularLocation>
</comment>
<feature type="compositionally biased region" description="Pro residues" evidence="8">
    <location>
        <begin position="32"/>
        <end position="46"/>
    </location>
</feature>
<evidence type="ECO:0000256" key="3">
    <source>
        <dbReference type="ARBA" id="ARBA00022729"/>
    </source>
</evidence>
<dbReference type="FunFam" id="3.90.215.10:FF:000001">
    <property type="entry name" value="Tenascin isoform 1"/>
    <property type="match status" value="1"/>
</dbReference>
<proteinExistence type="predicted"/>
<evidence type="ECO:0000313" key="11">
    <source>
        <dbReference type="Proteomes" id="UP001044222"/>
    </source>
</evidence>
<dbReference type="PANTHER" id="PTHR47221:SF6">
    <property type="entry name" value="FIBRINOGEN ALPHA CHAIN"/>
    <property type="match status" value="1"/>
</dbReference>
<feature type="compositionally biased region" description="Polar residues" evidence="8">
    <location>
        <begin position="1"/>
        <end position="11"/>
    </location>
</feature>
<dbReference type="Gene3D" id="4.10.530.10">
    <property type="entry name" value="Gamma-fibrinogen Carboxyl Terminal Fragment, domain 2"/>
    <property type="match status" value="1"/>
</dbReference>
<dbReference type="EMBL" id="JAFIRN010000012">
    <property type="protein sequence ID" value="KAG5838756.1"/>
    <property type="molecule type" value="Genomic_DNA"/>
</dbReference>
<dbReference type="Gene3D" id="3.90.215.10">
    <property type="entry name" value="Gamma Fibrinogen, chain A, domain 1"/>
    <property type="match status" value="1"/>
</dbReference>
<dbReference type="InterPro" id="IPR002181">
    <property type="entry name" value="Fibrinogen_a/b/g_C_dom"/>
</dbReference>
<dbReference type="CDD" id="cd00087">
    <property type="entry name" value="FReD"/>
    <property type="match status" value="1"/>
</dbReference>
<keyword evidence="6" id="KW-0325">Glycoprotein</keyword>
<dbReference type="NCBIfam" id="NF040941">
    <property type="entry name" value="GGGWT_bact"/>
    <property type="match status" value="1"/>
</dbReference>
<dbReference type="InterPro" id="IPR014716">
    <property type="entry name" value="Fibrinogen_a/b/g_C_1"/>
</dbReference>
<evidence type="ECO:0000256" key="1">
    <source>
        <dbReference type="ARBA" id="ARBA00004613"/>
    </source>
</evidence>
<evidence type="ECO:0000256" key="7">
    <source>
        <dbReference type="SAM" id="Coils"/>
    </source>
</evidence>
<feature type="region of interest" description="Disordered" evidence="8">
    <location>
        <begin position="1"/>
        <end position="95"/>
    </location>
</feature>
<feature type="coiled-coil region" evidence="7">
    <location>
        <begin position="108"/>
        <end position="170"/>
    </location>
</feature>
<dbReference type="SUPFAM" id="SSF56496">
    <property type="entry name" value="Fibrinogen C-terminal domain-like"/>
    <property type="match status" value="1"/>
</dbReference>
<keyword evidence="2" id="KW-0964">Secreted</keyword>
<evidence type="ECO:0000256" key="8">
    <source>
        <dbReference type="SAM" id="MobiDB-lite"/>
    </source>
</evidence>
<dbReference type="AlphaFoldDB" id="A0A9D3LX85"/>
<dbReference type="SMART" id="SM00186">
    <property type="entry name" value="FBG"/>
    <property type="match status" value="1"/>
</dbReference>
<dbReference type="GO" id="GO:0007596">
    <property type="term" value="P:blood coagulation"/>
    <property type="evidence" value="ECO:0007669"/>
    <property type="project" value="InterPro"/>
</dbReference>
<name>A0A9D3LX85_ANGAN</name>
<evidence type="ECO:0000256" key="5">
    <source>
        <dbReference type="ARBA" id="ARBA00023157"/>
    </source>
</evidence>
<comment type="caution">
    <text evidence="10">The sequence shown here is derived from an EMBL/GenBank/DDBJ whole genome shotgun (WGS) entry which is preliminary data.</text>
</comment>
<feature type="compositionally biased region" description="Pro residues" evidence="8">
    <location>
        <begin position="71"/>
        <end position="83"/>
    </location>
</feature>
<evidence type="ECO:0000256" key="6">
    <source>
        <dbReference type="ARBA" id="ARBA00023180"/>
    </source>
</evidence>
<feature type="domain" description="Fibrinogen C-terminal" evidence="9">
    <location>
        <begin position="177"/>
        <end position="398"/>
    </location>
</feature>
<evidence type="ECO:0000313" key="10">
    <source>
        <dbReference type="EMBL" id="KAG5838756.1"/>
    </source>
</evidence>
<keyword evidence="11" id="KW-1185">Reference proteome</keyword>
<protein>
    <recommendedName>
        <fullName evidence="9">Fibrinogen C-terminal domain-containing protein</fullName>
    </recommendedName>
</protein>